<keyword evidence="3" id="KW-1185">Reference proteome</keyword>
<dbReference type="AlphaFoldDB" id="A0A8E0S2P6"/>
<keyword evidence="1" id="KW-0472">Membrane</keyword>
<feature type="transmembrane region" description="Helical" evidence="1">
    <location>
        <begin position="27"/>
        <end position="48"/>
    </location>
</feature>
<gene>
    <name evidence="2" type="ORF">FBUS_06467</name>
</gene>
<keyword evidence="1" id="KW-1133">Transmembrane helix</keyword>
<evidence type="ECO:0000313" key="2">
    <source>
        <dbReference type="EMBL" id="KAA0197495.1"/>
    </source>
</evidence>
<keyword evidence="1" id="KW-0812">Transmembrane</keyword>
<organism evidence="2 3">
    <name type="scientific">Fasciolopsis buskii</name>
    <dbReference type="NCBI Taxonomy" id="27845"/>
    <lineage>
        <taxon>Eukaryota</taxon>
        <taxon>Metazoa</taxon>
        <taxon>Spiralia</taxon>
        <taxon>Lophotrochozoa</taxon>
        <taxon>Platyhelminthes</taxon>
        <taxon>Trematoda</taxon>
        <taxon>Digenea</taxon>
        <taxon>Plagiorchiida</taxon>
        <taxon>Echinostomata</taxon>
        <taxon>Echinostomatoidea</taxon>
        <taxon>Fasciolidae</taxon>
        <taxon>Fasciolopsis</taxon>
    </lineage>
</organism>
<sequence>MVLTALQHQSLHLAASMRTKFSPPLRLVVHMCIMRSIMHIITPLQLMMMDVQVLL</sequence>
<comment type="caution">
    <text evidence="2">The sequence shown here is derived from an EMBL/GenBank/DDBJ whole genome shotgun (WGS) entry which is preliminary data.</text>
</comment>
<accession>A0A8E0S2P6</accession>
<proteinExistence type="predicted"/>
<dbReference type="Proteomes" id="UP000728185">
    <property type="component" value="Unassembled WGS sequence"/>
</dbReference>
<reference evidence="2" key="1">
    <citation type="submission" date="2019-05" db="EMBL/GenBank/DDBJ databases">
        <title>Annotation for the trematode Fasciolopsis buski.</title>
        <authorList>
            <person name="Choi Y.-J."/>
        </authorList>
    </citation>
    <scope>NUCLEOTIDE SEQUENCE</scope>
    <source>
        <strain evidence="2">HT</strain>
        <tissue evidence="2">Whole worm</tissue>
    </source>
</reference>
<dbReference type="EMBL" id="LUCM01002349">
    <property type="protein sequence ID" value="KAA0197495.1"/>
    <property type="molecule type" value="Genomic_DNA"/>
</dbReference>
<evidence type="ECO:0000313" key="3">
    <source>
        <dbReference type="Proteomes" id="UP000728185"/>
    </source>
</evidence>
<name>A0A8E0S2P6_9TREM</name>
<protein>
    <submittedName>
        <fullName evidence="2">Uncharacterized protein</fullName>
    </submittedName>
</protein>
<evidence type="ECO:0000256" key="1">
    <source>
        <dbReference type="SAM" id="Phobius"/>
    </source>
</evidence>